<reference evidence="10 11" key="1">
    <citation type="journal article" date="2015" name="Environ. Microbiol.">
        <title>Metagenome sequence of Elaphomyces granulatus from sporocarp tissue reveals Ascomycota ectomycorrhizal fingerprints of genome expansion and a Proteobacteria-rich microbiome.</title>
        <authorList>
            <person name="Quandt C.A."/>
            <person name="Kohler A."/>
            <person name="Hesse C.N."/>
            <person name="Sharpton T.J."/>
            <person name="Martin F."/>
            <person name="Spatafora J.W."/>
        </authorList>
    </citation>
    <scope>NUCLEOTIDE SEQUENCE [LARGE SCALE GENOMIC DNA]</scope>
    <source>
        <strain evidence="10 11">OSC145934</strain>
    </source>
</reference>
<dbReference type="GO" id="GO:0032958">
    <property type="term" value="P:inositol phosphate biosynthetic process"/>
    <property type="evidence" value="ECO:0007669"/>
    <property type="project" value="TreeGrafter"/>
</dbReference>
<sequence length="343" mass="38633">MNQSRVPELPTGIQLIYLAEGAANIVYRILPSSGDIPISELAHYAEGTPPPTEIEDPGLDRLLEGKLLRLRKDVKHALPYKENAWNFDRVIRPLFSPDELVDQILVFLPSGLVHQRNEQLRADEKDGKRSENRRGIYLSTAEPFGLLVTDMTSSPISRFTTIEFKPKWLVQSPSAPAKSSRCRTCALREMKNQEARNAGTKEVRSFCPLDLISDKIEDVRRATQFLKGCRDQSCVTRCLYQNSTILKLQAHQSEMNDVGLYGQPPQSPSMSASMSLRDCTMFIKIPYDKSGPFEVRLGDLDLKVPSGGKAQYWLDIEKRLIQDGWYVGERMGLEGSECALARS</sequence>
<dbReference type="GO" id="GO:0005634">
    <property type="term" value="C:nucleus"/>
    <property type="evidence" value="ECO:0007669"/>
    <property type="project" value="TreeGrafter"/>
</dbReference>
<comment type="function">
    <text evidence="9">Phosphorylates Ins(1,3,4,5,6)P5 at position 2 to form Ins(1,2,3,4,5,6)P6 (InsP6 or phytate).</text>
</comment>
<comment type="catalytic activity">
    <reaction evidence="9">
        <text>1D-myo-inositol 1,3,4,5,6-pentakisphosphate + ATP = 1D-myo-inositol hexakisphosphate + ADP + H(+)</text>
        <dbReference type="Rhea" id="RHEA:20313"/>
        <dbReference type="ChEBI" id="CHEBI:15378"/>
        <dbReference type="ChEBI" id="CHEBI:30616"/>
        <dbReference type="ChEBI" id="CHEBI:57733"/>
        <dbReference type="ChEBI" id="CHEBI:58130"/>
        <dbReference type="ChEBI" id="CHEBI:456216"/>
        <dbReference type="EC" id="2.7.1.158"/>
    </reaction>
</comment>
<comment type="similarity">
    <text evidence="2">Belongs to the IPK1 type 1 family.</text>
</comment>
<evidence type="ECO:0000256" key="1">
    <source>
        <dbReference type="ARBA" id="ARBA00003979"/>
    </source>
</evidence>
<dbReference type="PANTHER" id="PTHR14456">
    <property type="entry name" value="INOSITOL POLYPHOSPHATE KINASE 1"/>
    <property type="match status" value="1"/>
</dbReference>
<accession>A0A232LNG4</accession>
<comment type="function">
    <text evidence="1">Has kinase activity and phosphorylates inositol-1,3,4,5,6-pentakisphosphate (Ins(1,3,4,5,6)P5) to produce 1,2,3,4,5,6-hexakisphosphate (InsP6), also known as phytate.</text>
</comment>
<evidence type="ECO:0000256" key="3">
    <source>
        <dbReference type="ARBA" id="ARBA00012023"/>
    </source>
</evidence>
<comment type="domain">
    <text evidence="9">The EXKPK motif is conserved in inositol-pentakisphosphate 2-kinases of both family 1 and 2.</text>
</comment>
<dbReference type="Pfam" id="PF06090">
    <property type="entry name" value="Ins_P5_2-kin"/>
    <property type="match status" value="2"/>
</dbReference>
<evidence type="ECO:0000313" key="10">
    <source>
        <dbReference type="EMBL" id="OXV05662.1"/>
    </source>
</evidence>
<evidence type="ECO:0000313" key="11">
    <source>
        <dbReference type="Proteomes" id="UP000243515"/>
    </source>
</evidence>
<organism evidence="10 11">
    <name type="scientific">Elaphomyces granulatus</name>
    <dbReference type="NCBI Taxonomy" id="519963"/>
    <lineage>
        <taxon>Eukaryota</taxon>
        <taxon>Fungi</taxon>
        <taxon>Dikarya</taxon>
        <taxon>Ascomycota</taxon>
        <taxon>Pezizomycotina</taxon>
        <taxon>Eurotiomycetes</taxon>
        <taxon>Eurotiomycetidae</taxon>
        <taxon>Eurotiales</taxon>
        <taxon>Elaphomycetaceae</taxon>
        <taxon>Elaphomyces</taxon>
    </lineage>
</organism>
<keyword evidence="11" id="KW-1185">Reference proteome</keyword>
<dbReference type="OrthoDB" id="272370at2759"/>
<name>A0A232LNG4_9EURO</name>
<dbReference type="AlphaFoldDB" id="A0A232LNG4"/>
<dbReference type="EMBL" id="NPHW01006617">
    <property type="protein sequence ID" value="OXV05662.1"/>
    <property type="molecule type" value="Genomic_DNA"/>
</dbReference>
<keyword evidence="7 9" id="KW-0418">Kinase</keyword>
<evidence type="ECO:0000256" key="8">
    <source>
        <dbReference type="ARBA" id="ARBA00022840"/>
    </source>
</evidence>
<dbReference type="EC" id="2.7.1.158" evidence="3 9"/>
<evidence type="ECO:0000256" key="2">
    <source>
        <dbReference type="ARBA" id="ARBA00008305"/>
    </source>
</evidence>
<dbReference type="PANTHER" id="PTHR14456:SF2">
    <property type="entry name" value="INOSITOL-PENTAKISPHOSPHATE 2-KINASE"/>
    <property type="match status" value="1"/>
</dbReference>
<dbReference type="InterPro" id="IPR009286">
    <property type="entry name" value="Ins_P5_2-kin"/>
</dbReference>
<evidence type="ECO:0000256" key="9">
    <source>
        <dbReference type="RuleBase" id="RU364126"/>
    </source>
</evidence>
<keyword evidence="8 9" id="KW-0067">ATP-binding</keyword>
<gene>
    <name evidence="10" type="ORF">Egran_06570</name>
</gene>
<dbReference type="GO" id="GO:0005524">
    <property type="term" value="F:ATP binding"/>
    <property type="evidence" value="ECO:0007669"/>
    <property type="project" value="UniProtKB-KW"/>
</dbReference>
<dbReference type="Proteomes" id="UP000243515">
    <property type="component" value="Unassembled WGS sequence"/>
</dbReference>
<comment type="caution">
    <text evidence="10">The sequence shown here is derived from an EMBL/GenBank/DDBJ whole genome shotgun (WGS) entry which is preliminary data.</text>
</comment>
<evidence type="ECO:0000256" key="5">
    <source>
        <dbReference type="ARBA" id="ARBA00022679"/>
    </source>
</evidence>
<evidence type="ECO:0000256" key="4">
    <source>
        <dbReference type="ARBA" id="ARBA00014846"/>
    </source>
</evidence>
<dbReference type="GO" id="GO:0035299">
    <property type="term" value="F:inositol-1,3,4,5,6-pentakisphosphate 2-kinase activity"/>
    <property type="evidence" value="ECO:0007669"/>
    <property type="project" value="UniProtKB-EC"/>
</dbReference>
<protein>
    <recommendedName>
        <fullName evidence="4 9">Inositol-pentakisphosphate 2-kinase</fullName>
        <ecNumber evidence="3 9">2.7.1.158</ecNumber>
    </recommendedName>
</protein>
<evidence type="ECO:0000256" key="7">
    <source>
        <dbReference type="ARBA" id="ARBA00022777"/>
    </source>
</evidence>
<proteinExistence type="inferred from homology"/>
<keyword evidence="5 9" id="KW-0808">Transferase</keyword>
<keyword evidence="6 9" id="KW-0547">Nucleotide-binding</keyword>
<evidence type="ECO:0000256" key="6">
    <source>
        <dbReference type="ARBA" id="ARBA00022741"/>
    </source>
</evidence>